<dbReference type="Gene3D" id="3.40.50.300">
    <property type="entry name" value="P-loop containing nucleotide triphosphate hydrolases"/>
    <property type="match status" value="1"/>
</dbReference>
<evidence type="ECO:0000256" key="2">
    <source>
        <dbReference type="PROSITE-ProRule" id="PRU00339"/>
    </source>
</evidence>
<dbReference type="Pfam" id="PF13414">
    <property type="entry name" value="TPR_11"/>
    <property type="match status" value="1"/>
</dbReference>
<proteinExistence type="predicted"/>
<sequence>MSKNNSVEIAYQNAKDLIDKKDYIKASEQLNEILKVFPNELNSIYLLIDCYIKLNNPIKALEFTHSALNIKNDDKKLLQLEIRLNEYLERDSESIHLLKIFIDKFSDLGALKHLSNLLVKQDKSDEADELIKNFFENNEDYGLLYKGVRHLHASRYRKAEDAFKKVLIEDENNIDALRFMGILAFKSGNHDIAEAMLTKALKLDPTYSLVWANLAQVFSVTGQLDKAKKSFKNILNMEPKNGLIWAEYGTVLTKLANYKEGRDAYLKALEFKPDSPRVHLSLGHVYKTMGEIDNSIDSYKNTILQNNLSGEAYWSLANLKTYSFSENEIKDMEDTLKVDMSDIERSQMHFALGKAYEVKKDFDKSFKNYYEGNKVKKGLIKYSSDDTTDNTKRILNFFNKDNIQKLAKSSTGDRDPIFVLGMPRSGSTLIDQIISSHSKVDGTQELPNIIKIAAELNSNNQKNYPEVLKELDESKLSNLGKDYISETAWARDSAPFFIDKMPNNFIHIGLIKTILPNAKIIDTRRDPMDTCFSCFKQFFARGQLFTYSLEDLGNYYTDYIRAMNHWHNVYGKDIYTVHYDNVINETEETIRELIDYCELPFEKECLEFYNSSRPVKTPSAEQVRQPIYKSGLNYWKNYEEHLLPLKKIIDEIN</sequence>
<dbReference type="InterPro" id="IPR026634">
    <property type="entry name" value="TPST-like"/>
</dbReference>
<protein>
    <submittedName>
        <fullName evidence="3">Putative TPR repeat domain protein</fullName>
    </submittedName>
</protein>
<organism evidence="3">
    <name type="scientific">uncultured bacterium EIL80E09</name>
    <dbReference type="NCBI Taxonomy" id="1768207"/>
    <lineage>
        <taxon>Bacteria</taxon>
        <taxon>environmental samples</taxon>
    </lineage>
</organism>
<dbReference type="PROSITE" id="PS50005">
    <property type="entry name" value="TPR"/>
    <property type="match status" value="3"/>
</dbReference>
<feature type="repeat" description="TPR" evidence="2">
    <location>
        <begin position="174"/>
        <end position="207"/>
    </location>
</feature>
<dbReference type="PANTHER" id="PTHR12788">
    <property type="entry name" value="PROTEIN-TYROSINE SULFOTRANSFERASE 2"/>
    <property type="match status" value="1"/>
</dbReference>
<dbReference type="Pfam" id="PF13469">
    <property type="entry name" value="Sulfotransfer_3"/>
    <property type="match status" value="1"/>
</dbReference>
<evidence type="ECO:0000256" key="1">
    <source>
        <dbReference type="ARBA" id="ARBA00022679"/>
    </source>
</evidence>
<feature type="repeat" description="TPR" evidence="2">
    <location>
        <begin position="242"/>
        <end position="275"/>
    </location>
</feature>
<keyword evidence="1" id="KW-0808">Transferase</keyword>
<dbReference type="SUPFAM" id="SSF52540">
    <property type="entry name" value="P-loop containing nucleoside triphosphate hydrolases"/>
    <property type="match status" value="1"/>
</dbReference>
<feature type="repeat" description="TPR" evidence="2">
    <location>
        <begin position="208"/>
        <end position="241"/>
    </location>
</feature>
<dbReference type="GO" id="GO:0008476">
    <property type="term" value="F:protein-tyrosine sulfotransferase activity"/>
    <property type="evidence" value="ECO:0007669"/>
    <property type="project" value="InterPro"/>
</dbReference>
<dbReference type="AlphaFoldDB" id="A0A0U2P1G2"/>
<name>A0A0U2P1G2_9BACT</name>
<dbReference type="InterPro" id="IPR027417">
    <property type="entry name" value="P-loop_NTPase"/>
</dbReference>
<dbReference type="Pfam" id="PF14559">
    <property type="entry name" value="TPR_19"/>
    <property type="match status" value="1"/>
</dbReference>
<accession>A0A0U2P1G2</accession>
<reference evidence="3" key="1">
    <citation type="journal article" date="2016" name="ISME J.">
        <title>Functional metagenomic screen reveals new and diverse microbial rhodopsins.</title>
        <authorList>
            <person name="Pushkarev A."/>
            <person name="Beja O."/>
        </authorList>
    </citation>
    <scope>NUCLEOTIDE SEQUENCE</scope>
</reference>
<dbReference type="InterPro" id="IPR011990">
    <property type="entry name" value="TPR-like_helical_dom_sf"/>
</dbReference>
<dbReference type="Gene3D" id="1.25.40.10">
    <property type="entry name" value="Tetratricopeptide repeat domain"/>
    <property type="match status" value="2"/>
</dbReference>
<dbReference type="SUPFAM" id="SSF48452">
    <property type="entry name" value="TPR-like"/>
    <property type="match status" value="1"/>
</dbReference>
<keyword evidence="2" id="KW-0802">TPR repeat</keyword>
<evidence type="ECO:0000313" key="3">
    <source>
        <dbReference type="EMBL" id="ALS55974.1"/>
    </source>
</evidence>
<dbReference type="PANTHER" id="PTHR12788:SF10">
    <property type="entry name" value="PROTEIN-TYROSINE SULFOTRANSFERASE"/>
    <property type="match status" value="1"/>
</dbReference>
<dbReference type="InterPro" id="IPR019734">
    <property type="entry name" value="TPR_rpt"/>
</dbReference>
<dbReference type="EMBL" id="KT201083">
    <property type="protein sequence ID" value="ALS55974.1"/>
    <property type="molecule type" value="Genomic_DNA"/>
</dbReference>
<dbReference type="SMART" id="SM00028">
    <property type="entry name" value="TPR"/>
    <property type="match status" value="8"/>
</dbReference>